<reference evidence="1 2" key="1">
    <citation type="submission" date="2018-09" db="EMBL/GenBank/DDBJ databases">
        <title>Whole genome sequencing of Citrobacter freundii AR_0116.</title>
        <authorList>
            <person name="Conlan S."/>
            <person name="Thomas P.J."/>
            <person name="Mullikin J."/>
            <person name="Frank K.M."/>
            <person name="Segre J.A."/>
        </authorList>
    </citation>
    <scope>NUCLEOTIDE SEQUENCE [LARGE SCALE GENOMIC DNA]</scope>
    <source>
        <strain evidence="1 2">AR_0116</strain>
    </source>
</reference>
<name>A0AB33H4W4_CITFR</name>
<evidence type="ECO:0000313" key="2">
    <source>
        <dbReference type="Proteomes" id="UP000263627"/>
    </source>
</evidence>
<dbReference type="EMBL" id="CP032184">
    <property type="protein sequence ID" value="AXZ47162.1"/>
    <property type="molecule type" value="Genomic_DNA"/>
</dbReference>
<sequence>MFSMNGMLYTLKGVVGKTGNSHIMSLSRFLLKNGTDKEILKRMLNKNFQKVLYFSENNGHGHGHGQVVG</sequence>
<dbReference type="Proteomes" id="UP000263627">
    <property type="component" value="Chromosome"/>
</dbReference>
<protein>
    <submittedName>
        <fullName evidence="1">Uncharacterized protein</fullName>
    </submittedName>
</protein>
<gene>
    <name evidence="1" type="ORF">AM363_09435</name>
</gene>
<evidence type="ECO:0000313" key="1">
    <source>
        <dbReference type="EMBL" id="AXZ47162.1"/>
    </source>
</evidence>
<dbReference type="AlphaFoldDB" id="A0AB33H4W4"/>
<organism evidence="1 2">
    <name type="scientific">Citrobacter freundii</name>
    <dbReference type="NCBI Taxonomy" id="546"/>
    <lineage>
        <taxon>Bacteria</taxon>
        <taxon>Pseudomonadati</taxon>
        <taxon>Pseudomonadota</taxon>
        <taxon>Gammaproteobacteria</taxon>
        <taxon>Enterobacterales</taxon>
        <taxon>Enterobacteriaceae</taxon>
        <taxon>Citrobacter</taxon>
        <taxon>Citrobacter freundii complex</taxon>
    </lineage>
</organism>
<proteinExistence type="predicted"/>
<accession>A0AB33H4W4</accession>